<proteinExistence type="predicted"/>
<evidence type="ECO:0000313" key="2">
    <source>
        <dbReference type="EMBL" id="PJJ55309.1"/>
    </source>
</evidence>
<evidence type="ECO:0000256" key="1">
    <source>
        <dbReference type="SAM" id="MobiDB-lite"/>
    </source>
</evidence>
<sequence>MTEHTSPADNNNAAAAQSGPASHDLESPEALRALLIRLHESGPGAWQHDREAAELMRYTAIRYRPLAQKHDLDPWEIASAAFEVMLAPSTRKARNPWAVVTRAVQITCGVEIRAAGMLVSSGKVRHTSRIAGFHDAIRFAEREHLTDYHPAFAVNPAVDEEDDPDDARIRVATALSAIVELFASTGWDAVLVADCVEHVAYRLADLTSRANAVEVLRRDHAISVLFDIPAKSWSALLRIVLGHPDRKYAGTPTGDGVLLRLLNEEPLDLLRCDTGLLAAIWAAKPNKSEAS</sequence>
<accession>A0A2M9BBJ4</accession>
<reference evidence="2 3" key="1">
    <citation type="submission" date="2017-11" db="EMBL/GenBank/DDBJ databases">
        <title>Genomic Encyclopedia of Archaeal and Bacterial Type Strains, Phase II (KMG-II): From Individual Species to Whole Genera.</title>
        <authorList>
            <person name="Goeker M."/>
        </authorList>
    </citation>
    <scope>NUCLEOTIDE SEQUENCE [LARGE SCALE GENOMIC DNA]</scope>
    <source>
        <strain evidence="2 3">DSM 25625</strain>
    </source>
</reference>
<feature type="region of interest" description="Disordered" evidence="1">
    <location>
        <begin position="1"/>
        <end position="24"/>
    </location>
</feature>
<dbReference type="OrthoDB" id="3239759at2"/>
<evidence type="ECO:0008006" key="4">
    <source>
        <dbReference type="Google" id="ProtNLM"/>
    </source>
</evidence>
<comment type="caution">
    <text evidence="2">The sequence shown here is derived from an EMBL/GenBank/DDBJ whole genome shotgun (WGS) entry which is preliminary data.</text>
</comment>
<evidence type="ECO:0000313" key="3">
    <source>
        <dbReference type="Proteomes" id="UP000230161"/>
    </source>
</evidence>
<keyword evidence="3" id="KW-1185">Reference proteome</keyword>
<dbReference type="EMBL" id="PGFB01000006">
    <property type="protein sequence ID" value="PJJ55309.1"/>
    <property type="molecule type" value="Genomic_DNA"/>
</dbReference>
<dbReference type="RefSeq" id="WP_100345969.1">
    <property type="nucleotide sequence ID" value="NZ_PGFB01000006.1"/>
</dbReference>
<gene>
    <name evidence="2" type="ORF">CLV54_3199</name>
</gene>
<protein>
    <recommendedName>
        <fullName evidence="4">Exopolyphosphatase</fullName>
    </recommendedName>
</protein>
<feature type="compositionally biased region" description="Polar residues" evidence="1">
    <location>
        <begin position="1"/>
        <end position="15"/>
    </location>
</feature>
<dbReference type="Proteomes" id="UP000230161">
    <property type="component" value="Unassembled WGS sequence"/>
</dbReference>
<dbReference type="AlphaFoldDB" id="A0A2M9BBJ4"/>
<name>A0A2M9BBJ4_9MICO</name>
<organism evidence="2 3">
    <name type="scientific">Compostimonas suwonensis</name>
    <dbReference type="NCBI Taxonomy" id="1048394"/>
    <lineage>
        <taxon>Bacteria</taxon>
        <taxon>Bacillati</taxon>
        <taxon>Actinomycetota</taxon>
        <taxon>Actinomycetes</taxon>
        <taxon>Micrococcales</taxon>
        <taxon>Microbacteriaceae</taxon>
        <taxon>Compostimonas</taxon>
    </lineage>
</organism>